<evidence type="ECO:0000256" key="1">
    <source>
        <dbReference type="SAM" id="Phobius"/>
    </source>
</evidence>
<organism evidence="2 3">
    <name type="scientific">Quercus suber</name>
    <name type="common">Cork oak</name>
    <dbReference type="NCBI Taxonomy" id="58331"/>
    <lineage>
        <taxon>Eukaryota</taxon>
        <taxon>Viridiplantae</taxon>
        <taxon>Streptophyta</taxon>
        <taxon>Embryophyta</taxon>
        <taxon>Tracheophyta</taxon>
        <taxon>Spermatophyta</taxon>
        <taxon>Magnoliopsida</taxon>
        <taxon>eudicotyledons</taxon>
        <taxon>Gunneridae</taxon>
        <taxon>Pentapetalae</taxon>
        <taxon>rosids</taxon>
        <taxon>fabids</taxon>
        <taxon>Fagales</taxon>
        <taxon>Fagaceae</taxon>
        <taxon>Quercus</taxon>
    </lineage>
</organism>
<dbReference type="AlphaFoldDB" id="A0AAW0K012"/>
<accession>A0AAW0K012</accession>
<protein>
    <submittedName>
        <fullName evidence="2">Zinc transporter 1</fullName>
    </submittedName>
</protein>
<dbReference type="EMBL" id="PKMF04000421">
    <property type="protein sequence ID" value="KAK7832580.1"/>
    <property type="molecule type" value="Genomic_DNA"/>
</dbReference>
<feature type="transmembrane region" description="Helical" evidence="1">
    <location>
        <begin position="76"/>
        <end position="98"/>
    </location>
</feature>
<gene>
    <name evidence="2" type="primary">ZIP1_2</name>
    <name evidence="2" type="ORF">CFP56_026286</name>
</gene>
<dbReference type="Proteomes" id="UP000237347">
    <property type="component" value="Unassembled WGS sequence"/>
</dbReference>
<keyword evidence="1" id="KW-0812">Transmembrane</keyword>
<keyword evidence="1" id="KW-1133">Transmembrane helix</keyword>
<keyword evidence="3" id="KW-1185">Reference proteome</keyword>
<sequence>MTGLQASDAMGKSLANGVVYEDSRRMVENLPFRAFQEREPEDCGWRRRVGLEEKKCRRFEVVDLTSPCLYQNTWGIFPFTGFFAMLSSIGTLMVDAYATSYFNKMHFNSQVKSLFNYYIQYHYYAYISDFFFH</sequence>
<proteinExistence type="predicted"/>
<keyword evidence="1" id="KW-0472">Membrane</keyword>
<evidence type="ECO:0000313" key="3">
    <source>
        <dbReference type="Proteomes" id="UP000237347"/>
    </source>
</evidence>
<evidence type="ECO:0000313" key="2">
    <source>
        <dbReference type="EMBL" id="KAK7832580.1"/>
    </source>
</evidence>
<name>A0AAW0K012_QUESU</name>
<comment type="caution">
    <text evidence="2">The sequence shown here is derived from an EMBL/GenBank/DDBJ whole genome shotgun (WGS) entry which is preliminary data.</text>
</comment>
<reference evidence="2 3" key="1">
    <citation type="journal article" date="2018" name="Sci. Data">
        <title>The draft genome sequence of cork oak.</title>
        <authorList>
            <person name="Ramos A.M."/>
            <person name="Usie A."/>
            <person name="Barbosa P."/>
            <person name="Barros P.M."/>
            <person name="Capote T."/>
            <person name="Chaves I."/>
            <person name="Simoes F."/>
            <person name="Abreu I."/>
            <person name="Carrasquinho I."/>
            <person name="Faro C."/>
            <person name="Guimaraes J.B."/>
            <person name="Mendonca D."/>
            <person name="Nobrega F."/>
            <person name="Rodrigues L."/>
            <person name="Saibo N.J.M."/>
            <person name="Varela M.C."/>
            <person name="Egas C."/>
            <person name="Matos J."/>
            <person name="Miguel C.M."/>
            <person name="Oliveira M.M."/>
            <person name="Ricardo C.P."/>
            <person name="Goncalves S."/>
        </authorList>
    </citation>
    <scope>NUCLEOTIDE SEQUENCE [LARGE SCALE GENOMIC DNA]</scope>
    <source>
        <strain evidence="3">cv. HL8</strain>
    </source>
</reference>